<sequence>MHQDTKQKKLQQHKNLALGLLLLMLVLYITAVICQRKAPQWSWVGYLKAFSEAAMVGALADWFAVVALFRRPMGLNIPHTNLIEARKNDIGENLGAFVVENFLKSQQIRPYITKIKPSSFVLDWLSKENTSAQLTAFIESYPLHTKASTLLVQFLKEHKHEGLLSEALKKVATYLDTHRQILERQIDDQFPMLVPAFIREAIAEKVAEGLYQYILKMAQEPSHPVREEITGELYNFAQRLDTPQWQQQLTALLQKGIAHLTEELRANTALQSQIDTWLQKIAYQFVLRNKQEVGRLISATVAQWEGRQLSEKLELEVGKDLQFIRVNGTLVGGLVGLIIYFITQLF</sequence>
<dbReference type="AlphaFoldDB" id="A0A1H2RZF9"/>
<dbReference type="PANTHER" id="PTHR38442">
    <property type="entry name" value="INNER MEMBRANE PROTEIN-RELATED"/>
    <property type="match status" value="1"/>
</dbReference>
<dbReference type="PANTHER" id="PTHR38442:SF1">
    <property type="entry name" value="INNER MEMBRANE PROTEIN"/>
    <property type="match status" value="1"/>
</dbReference>
<keyword evidence="3" id="KW-1185">Reference proteome</keyword>
<dbReference type="Proteomes" id="UP000182771">
    <property type="component" value="Unassembled WGS sequence"/>
</dbReference>
<dbReference type="Pfam" id="PF04286">
    <property type="entry name" value="DUF445"/>
    <property type="match status" value="2"/>
</dbReference>
<protein>
    <submittedName>
        <fullName evidence="2">Uncharacterized membrane-anchored protein YjiN, DUF445 family</fullName>
    </submittedName>
</protein>
<feature type="transmembrane region" description="Helical" evidence="1">
    <location>
        <begin position="323"/>
        <end position="343"/>
    </location>
</feature>
<feature type="transmembrane region" description="Helical" evidence="1">
    <location>
        <begin position="50"/>
        <end position="69"/>
    </location>
</feature>
<evidence type="ECO:0000313" key="3">
    <source>
        <dbReference type="Proteomes" id="UP000182771"/>
    </source>
</evidence>
<dbReference type="OrthoDB" id="9769590at2"/>
<dbReference type="InterPro" id="IPR007383">
    <property type="entry name" value="DUF445"/>
</dbReference>
<keyword evidence="1" id="KW-0472">Membrane</keyword>
<proteinExistence type="predicted"/>
<evidence type="ECO:0000256" key="1">
    <source>
        <dbReference type="SAM" id="Phobius"/>
    </source>
</evidence>
<dbReference type="InterPro" id="IPR016024">
    <property type="entry name" value="ARM-type_fold"/>
</dbReference>
<dbReference type="SUPFAM" id="SSF48371">
    <property type="entry name" value="ARM repeat"/>
    <property type="match status" value="1"/>
</dbReference>
<organism evidence="2 3">
    <name type="scientific">Capnocytophaga granulosa</name>
    <dbReference type="NCBI Taxonomy" id="45242"/>
    <lineage>
        <taxon>Bacteria</taxon>
        <taxon>Pseudomonadati</taxon>
        <taxon>Bacteroidota</taxon>
        <taxon>Flavobacteriia</taxon>
        <taxon>Flavobacteriales</taxon>
        <taxon>Flavobacteriaceae</taxon>
        <taxon>Capnocytophaga</taxon>
    </lineage>
</organism>
<keyword evidence="1" id="KW-1133">Transmembrane helix</keyword>
<name>A0A1H2RZF9_9FLAO</name>
<comment type="caution">
    <text evidence="2">The sequence shown here is derived from an EMBL/GenBank/DDBJ whole genome shotgun (WGS) entry which is preliminary data.</text>
</comment>
<gene>
    <name evidence="2" type="ORF">SAMN05444420_101618</name>
</gene>
<dbReference type="GeneID" id="85017528"/>
<reference evidence="2 3" key="1">
    <citation type="submission" date="2016-10" db="EMBL/GenBank/DDBJ databases">
        <authorList>
            <person name="Varghese N."/>
            <person name="Submissions S."/>
        </authorList>
    </citation>
    <scope>NUCLEOTIDE SEQUENCE [LARGE SCALE GENOMIC DNA]</scope>
    <source>
        <strain evidence="2 3">DSM 11449</strain>
    </source>
</reference>
<dbReference type="GO" id="GO:0005886">
    <property type="term" value="C:plasma membrane"/>
    <property type="evidence" value="ECO:0007669"/>
    <property type="project" value="TreeGrafter"/>
</dbReference>
<keyword evidence="1" id="KW-0812">Transmembrane</keyword>
<accession>A0A1H2RZF9</accession>
<dbReference type="RefSeq" id="WP_016419859.1">
    <property type="nucleotide sequence ID" value="NZ_FNND01000001.1"/>
</dbReference>
<dbReference type="EMBL" id="FNND01000001">
    <property type="protein sequence ID" value="SDW24833.1"/>
    <property type="molecule type" value="Genomic_DNA"/>
</dbReference>
<evidence type="ECO:0000313" key="2">
    <source>
        <dbReference type="EMBL" id="SDW24833.1"/>
    </source>
</evidence>